<feature type="domain" description="Translation initiation factor 3 C-terminal" evidence="6">
    <location>
        <begin position="117"/>
        <end position="199"/>
    </location>
</feature>
<keyword evidence="4" id="KW-0963">Cytoplasm</keyword>
<dbReference type="PANTHER" id="PTHR10938">
    <property type="entry name" value="TRANSLATION INITIATION FACTOR IF-3"/>
    <property type="match status" value="1"/>
</dbReference>
<dbReference type="Gene3D" id="3.30.110.10">
    <property type="entry name" value="Translation initiation factor 3 (IF-3), C-terminal domain"/>
    <property type="match status" value="1"/>
</dbReference>
<dbReference type="GO" id="GO:0003743">
    <property type="term" value="F:translation initiation factor activity"/>
    <property type="evidence" value="ECO:0007669"/>
    <property type="project" value="UniProtKB-KW"/>
</dbReference>
<evidence type="ECO:0000256" key="2">
    <source>
        <dbReference type="ARBA" id="ARBA00022540"/>
    </source>
</evidence>
<dbReference type="InterPro" id="IPR019815">
    <property type="entry name" value="Translation_initiation_fac_3_C"/>
</dbReference>
<comment type="similarity">
    <text evidence="1 4">Belongs to the IF-3 family.</text>
</comment>
<evidence type="ECO:0000259" key="7">
    <source>
        <dbReference type="Pfam" id="PF05198"/>
    </source>
</evidence>
<keyword evidence="9" id="KW-1185">Reference proteome</keyword>
<protein>
    <recommendedName>
        <fullName evidence="4 5">Translation initiation factor IF-3</fullName>
    </recommendedName>
</protein>
<dbReference type="InterPro" id="IPR036787">
    <property type="entry name" value="T_IF-3_N_sf"/>
</dbReference>
<proteinExistence type="inferred from homology"/>
<dbReference type="SUPFAM" id="SSF55200">
    <property type="entry name" value="Translation initiation factor IF3, C-terminal domain"/>
    <property type="match status" value="1"/>
</dbReference>
<organism evidence="8 9">
    <name type="scientific">Candidatus Nanosyncoccus alces</name>
    <dbReference type="NCBI Taxonomy" id="2171997"/>
    <lineage>
        <taxon>Bacteria</taxon>
        <taxon>Candidatus Saccharimonadota</taxon>
        <taxon>Candidatus Nanosyncoccalia</taxon>
        <taxon>Candidatus Nanosyncoccales</taxon>
        <taxon>Candidatus Nanosyncoccaceae</taxon>
        <taxon>Candidatus Nanosyncoccus</taxon>
    </lineage>
</organism>
<evidence type="ECO:0000256" key="1">
    <source>
        <dbReference type="ARBA" id="ARBA00005439"/>
    </source>
</evidence>
<evidence type="ECO:0000313" key="8">
    <source>
        <dbReference type="EMBL" id="RYC74719.1"/>
    </source>
</evidence>
<comment type="caution">
    <text evidence="8">The sequence shown here is derived from an EMBL/GenBank/DDBJ whole genome shotgun (WGS) entry which is preliminary data.</text>
</comment>
<dbReference type="InterPro" id="IPR019814">
    <property type="entry name" value="Translation_initiation_fac_3_N"/>
</dbReference>
<dbReference type="SUPFAM" id="SSF54364">
    <property type="entry name" value="Translation initiation factor IF3, N-terminal domain"/>
    <property type="match status" value="1"/>
</dbReference>
<dbReference type="InterPro" id="IPR036788">
    <property type="entry name" value="T_IF-3_C_sf"/>
</dbReference>
<evidence type="ECO:0000256" key="5">
    <source>
        <dbReference type="NCBIfam" id="TIGR00168"/>
    </source>
</evidence>
<dbReference type="Proteomes" id="UP001191019">
    <property type="component" value="Unassembled WGS sequence"/>
</dbReference>
<accession>A0ABY0FN06</accession>
<comment type="function">
    <text evidence="4">IF-3 binds to the 30S ribosomal subunit and shifts the equilibrium between 70S ribosomes and their 50S and 30S subunits in favor of the free subunits, thus enhancing the availability of 30S subunits on which protein synthesis initiation begins.</text>
</comment>
<dbReference type="Gene3D" id="3.10.20.80">
    <property type="entry name" value="Translation initiation factor 3 (IF-3), N-terminal domain"/>
    <property type="match status" value="1"/>
</dbReference>
<comment type="subcellular location">
    <subcellularLocation>
        <location evidence="4">Cytoplasm</location>
    </subcellularLocation>
</comment>
<dbReference type="HAMAP" id="MF_00080">
    <property type="entry name" value="IF_3"/>
    <property type="match status" value="1"/>
</dbReference>
<evidence type="ECO:0000256" key="4">
    <source>
        <dbReference type="HAMAP-Rule" id="MF_00080"/>
    </source>
</evidence>
<dbReference type="PANTHER" id="PTHR10938:SF0">
    <property type="entry name" value="TRANSLATION INITIATION FACTOR IF-3, MITOCHONDRIAL"/>
    <property type="match status" value="1"/>
</dbReference>
<evidence type="ECO:0000313" key="9">
    <source>
        <dbReference type="Proteomes" id="UP001191019"/>
    </source>
</evidence>
<dbReference type="EMBL" id="PRLM01000004">
    <property type="protein sequence ID" value="RYC74719.1"/>
    <property type="molecule type" value="Genomic_DNA"/>
</dbReference>
<name>A0ABY0FN06_9BACT</name>
<reference evidence="8 9" key="2">
    <citation type="journal article" date="2020" name="Cell Rep.">
        <title>Acquisition and Adaptation of Ultra-small Parasitic Reduced Genome Bacteria to Mammalian Hosts.</title>
        <authorList>
            <person name="McLean J.S."/>
            <person name="Bor B."/>
            <person name="Kerns K.A."/>
            <person name="Liu Q."/>
            <person name="To T.T."/>
            <person name="Solden L."/>
            <person name="Hendrickson E.L."/>
            <person name="Wrighton K."/>
            <person name="Shi W."/>
            <person name="He X."/>
        </authorList>
    </citation>
    <scope>NUCLEOTIDE SEQUENCE [LARGE SCALE GENOMIC DNA]</scope>
    <source>
        <strain evidence="8 9">TM7_G3_2_Rum_HOT_351B</strain>
    </source>
</reference>
<keyword evidence="2 4" id="KW-0396">Initiation factor</keyword>
<dbReference type="InterPro" id="IPR001288">
    <property type="entry name" value="Translation_initiation_fac_3"/>
</dbReference>
<dbReference type="Pfam" id="PF00707">
    <property type="entry name" value="IF3_C"/>
    <property type="match status" value="1"/>
</dbReference>
<comment type="subunit">
    <text evidence="4">Monomer.</text>
</comment>
<gene>
    <name evidence="4 8" type="primary">infC</name>
    <name evidence="8" type="ORF">G3RUM_00473</name>
</gene>
<sequence>MFPTHIALVFLHKVWYNYHQVNSREERTIIKTTSRTRLNSEIRYPEVRVIGASGEQLGIMSSKEAQILANEQGVDLVEIAANANPPVVKIIDWGKYQYQKMKEEAKNRKKAREKQSELKQMKIGLKISDNDLNIKVRKMRGFLDDGDRVKILIIFRGREMAHKEIGQDLLNKVVDLLGEGIVMEGKPQMNGRNLSAQVRKK</sequence>
<evidence type="ECO:0000256" key="3">
    <source>
        <dbReference type="ARBA" id="ARBA00022917"/>
    </source>
</evidence>
<evidence type="ECO:0000259" key="6">
    <source>
        <dbReference type="Pfam" id="PF00707"/>
    </source>
</evidence>
<dbReference type="Pfam" id="PF05198">
    <property type="entry name" value="IF3_N"/>
    <property type="match status" value="1"/>
</dbReference>
<keyword evidence="3 4" id="KW-0648">Protein biosynthesis</keyword>
<feature type="domain" description="Translation initiation factor 3 N-terminal" evidence="7">
    <location>
        <begin position="39"/>
        <end position="106"/>
    </location>
</feature>
<dbReference type="NCBIfam" id="TIGR00168">
    <property type="entry name" value="infC"/>
    <property type="match status" value="1"/>
</dbReference>
<reference evidence="8 9" key="1">
    <citation type="journal article" date="2018" name="bioRxiv">
        <title>Evidence of independent acquisition and adaption of ultra-small bacteria to human hosts across the highly diverse yet reduced genomes of the phylum Saccharibacteria.</title>
        <authorList>
            <person name="McLean J.S."/>
            <person name="Bor B."/>
            <person name="To T.T."/>
            <person name="Liu Q."/>
            <person name="Kearns K.A."/>
            <person name="Solden L.M."/>
            <person name="Wrighton K.C."/>
            <person name="He X."/>
            <person name="Shi W."/>
        </authorList>
    </citation>
    <scope>NUCLEOTIDE SEQUENCE [LARGE SCALE GENOMIC DNA]</scope>
    <source>
        <strain evidence="8 9">TM7_G3_2_Rum_HOT_351B</strain>
    </source>
</reference>